<dbReference type="NCBIfam" id="TIGR00809">
    <property type="entry name" value="secB"/>
    <property type="match status" value="1"/>
</dbReference>
<comment type="subunit">
    <text evidence="5">Homotetramer, a dimer of dimers. One homotetramer interacts with 1 SecA dimer.</text>
</comment>
<dbReference type="AlphaFoldDB" id="A0A1I2JEQ9"/>
<dbReference type="Pfam" id="PF02556">
    <property type="entry name" value="SecB"/>
    <property type="match status" value="1"/>
</dbReference>
<proteinExistence type="inferred from homology"/>
<evidence type="ECO:0000256" key="3">
    <source>
        <dbReference type="ARBA" id="ARBA00022927"/>
    </source>
</evidence>
<sequence length="162" mass="17739">MTDPKPTSGVPQRQVLLQKIYVKDASLEVPLAPQIFTRPWQPQVDVQINTEVKNLDGDNVQVMLSVTVTARLGDDVAFLAEAHQAGIFLVRGFPDASERQAVLGGYCPSLIFPFARETIADLVQRGGFPQLLLQPINFEALYLEHLNRSRAQVPPAAAAAAH</sequence>
<reference evidence="6 7" key="1">
    <citation type="submission" date="2016-10" db="EMBL/GenBank/DDBJ databases">
        <authorList>
            <person name="de Groot N.N."/>
        </authorList>
    </citation>
    <scope>NUCLEOTIDE SEQUENCE [LARGE SCALE GENOMIC DNA]</scope>
    <source>
        <strain evidence="6 7">DSM 23609</strain>
    </source>
</reference>
<evidence type="ECO:0000313" key="6">
    <source>
        <dbReference type="EMBL" id="SFF51346.1"/>
    </source>
</evidence>
<dbReference type="InterPro" id="IPR003708">
    <property type="entry name" value="SecB"/>
</dbReference>
<dbReference type="PANTHER" id="PTHR36918">
    <property type="match status" value="1"/>
</dbReference>
<comment type="similarity">
    <text evidence="1 5">Belongs to the SecB family.</text>
</comment>
<dbReference type="NCBIfam" id="NF004393">
    <property type="entry name" value="PRK05751.1-4"/>
    <property type="match status" value="1"/>
</dbReference>
<dbReference type="GO" id="GO:0005737">
    <property type="term" value="C:cytoplasm"/>
    <property type="evidence" value="ECO:0007669"/>
    <property type="project" value="UniProtKB-SubCell"/>
</dbReference>
<dbReference type="GO" id="GO:0015031">
    <property type="term" value="P:protein transport"/>
    <property type="evidence" value="ECO:0007669"/>
    <property type="project" value="UniProtKB-UniRule"/>
</dbReference>
<gene>
    <name evidence="5" type="primary">secB</name>
    <name evidence="6" type="ORF">SAMN04488120_10698</name>
</gene>
<keyword evidence="3 5" id="KW-0653">Protein transport</keyword>
<accession>A0A1I2JEQ9</accession>
<evidence type="ECO:0000256" key="5">
    <source>
        <dbReference type="HAMAP-Rule" id="MF_00821"/>
    </source>
</evidence>
<dbReference type="Gene3D" id="3.10.420.10">
    <property type="entry name" value="SecB-like"/>
    <property type="match status" value="1"/>
</dbReference>
<dbReference type="EMBL" id="FOOC01000006">
    <property type="protein sequence ID" value="SFF51346.1"/>
    <property type="molecule type" value="Genomic_DNA"/>
</dbReference>
<protein>
    <recommendedName>
        <fullName evidence="5">Protein-export protein SecB</fullName>
    </recommendedName>
</protein>
<name>A0A1I2JEQ9_9GAMM</name>
<dbReference type="STRING" id="1076937.SAMN04488120_10698"/>
<dbReference type="PRINTS" id="PR01594">
    <property type="entry name" value="SECBCHAPRONE"/>
</dbReference>
<keyword evidence="7" id="KW-1185">Reference proteome</keyword>
<dbReference type="PANTHER" id="PTHR36918:SF1">
    <property type="entry name" value="PROTEIN-EXPORT PROTEIN SECB"/>
    <property type="match status" value="1"/>
</dbReference>
<dbReference type="Proteomes" id="UP000199771">
    <property type="component" value="Unassembled WGS sequence"/>
</dbReference>
<keyword evidence="2 5" id="KW-0813">Transport</keyword>
<keyword evidence="5" id="KW-0963">Cytoplasm</keyword>
<evidence type="ECO:0000313" key="7">
    <source>
        <dbReference type="Proteomes" id="UP000199771"/>
    </source>
</evidence>
<dbReference type="RefSeq" id="WP_091533527.1">
    <property type="nucleotide sequence ID" value="NZ_FOOC01000006.1"/>
</dbReference>
<dbReference type="HAMAP" id="MF_00821">
    <property type="entry name" value="SecB"/>
    <property type="match status" value="1"/>
</dbReference>
<organism evidence="6 7">
    <name type="scientific">Fontimonas thermophila</name>
    <dbReference type="NCBI Taxonomy" id="1076937"/>
    <lineage>
        <taxon>Bacteria</taxon>
        <taxon>Pseudomonadati</taxon>
        <taxon>Pseudomonadota</taxon>
        <taxon>Gammaproteobacteria</taxon>
        <taxon>Nevskiales</taxon>
        <taxon>Nevskiaceae</taxon>
        <taxon>Fontimonas</taxon>
    </lineage>
</organism>
<keyword evidence="5" id="KW-0143">Chaperone</keyword>
<evidence type="ECO:0000256" key="2">
    <source>
        <dbReference type="ARBA" id="ARBA00022448"/>
    </source>
</evidence>
<evidence type="ECO:0000256" key="4">
    <source>
        <dbReference type="ARBA" id="ARBA00023010"/>
    </source>
</evidence>
<dbReference type="GO" id="GO:0006457">
    <property type="term" value="P:protein folding"/>
    <property type="evidence" value="ECO:0007669"/>
    <property type="project" value="UniProtKB-UniRule"/>
</dbReference>
<dbReference type="SUPFAM" id="SSF54611">
    <property type="entry name" value="SecB-like"/>
    <property type="match status" value="1"/>
</dbReference>
<evidence type="ECO:0000256" key="1">
    <source>
        <dbReference type="ARBA" id="ARBA00009990"/>
    </source>
</evidence>
<dbReference type="GO" id="GO:0051082">
    <property type="term" value="F:unfolded protein binding"/>
    <property type="evidence" value="ECO:0007669"/>
    <property type="project" value="InterPro"/>
</dbReference>
<dbReference type="InterPro" id="IPR035958">
    <property type="entry name" value="SecB-like_sf"/>
</dbReference>
<comment type="function">
    <text evidence="5">One of the proteins required for the normal export of preproteins out of the cell cytoplasm. It is a molecular chaperone that binds to a subset of precursor proteins, maintaining them in a translocation-competent state. It also specifically binds to its receptor SecA.</text>
</comment>
<dbReference type="GO" id="GO:0051262">
    <property type="term" value="P:protein tetramerization"/>
    <property type="evidence" value="ECO:0007669"/>
    <property type="project" value="InterPro"/>
</dbReference>
<keyword evidence="4 5" id="KW-0811">Translocation</keyword>
<dbReference type="OrthoDB" id="9795145at2"/>
<comment type="subcellular location">
    <subcellularLocation>
        <location evidence="5">Cytoplasm</location>
    </subcellularLocation>
</comment>